<name>A0AAN9Y0Z7_9HEMI</name>
<feature type="region of interest" description="Disordered" evidence="3">
    <location>
        <begin position="714"/>
        <end position="734"/>
    </location>
</feature>
<sequence length="1218" mass="139037">MKHSNKKSKKHKRFDDHELDSDEKNANGNENAEYDIEASDDEFDEVPSKWFDEFPYVKLPRKELDPNDVEALRNEAEMVLQEETINYKNLLAECKKSEMKWMMTMAKSGTSTDKVAALALMVQESPVHNVSALSSLVNLAKVSKKHQFIVVLETVTELFLSDLLRPSKKLRVFSKQPLAYLSELSQNDNKLRRKRLCYWIFEDKLKGIYEQFVSLLNTAAHDSVQNNREKAIGSMLKLLLENRELENVLVTNLVNKLGDPVHKVASRVVYGLEKVVHKYSKLKESVLDELERMLFRPHIAKRAQYYAICFLSLFKFSANDRNLCKRLISLYFSFFKACVKTGDIDSKLMGALLVGVNRAYPFARGSKKESVIPLEHIDTMYKVVHLAPFKISLQALALLLQVTNNDRYYNALYKKLFDKDLSQTSHQAIWINLMLKSIRKDSNLNRKKSFIKRILQVSLYFPVPLLCGTLIMLSQVMKNMPDIERNLEFPEENVIKDEAAGLEILANLKKFEDDSDEEKYFDAKTDVSINLKNSQDDVDEEKTTDEAPAPVASSWFHRDLAAPSATIIPAETKHKEPTQYDPIHRNPAFAGGDKATFVELALLAEHFHPTVAVFAKKILNGERINYSGDPLKDFTTLHFLERFSFKNPKRSRTDKGEDKEELFRAVGSQRQHYNPTGMRALPVQSDLYLKQSESAIPVDELFLYKYLKNKKSRDTEVDAKRKRNDDDSDVSDVESVGSVEFNDYLDNLMVGKRNPKSLNFAEDVESSKKKGKKKEEDESEDESDEDEDAADMEEDEDEMDAATNEMSDASDEELEQSSDDGGKEDDENESIDDFESENDDENVDMNLSESEVDEEESKIPLKQALRKRIAQDFGDMAVPLEKFSEMLEEAGQKKSGGSSDVFNKDKSSQKQLKCLNFRPGVSIFGWMSHFSSSCLNFRLDVSFFVQLYQFLAGCLIFRPAVSIFGWMSQFSAGCLIFRPALSILGWMSQFSAGCLIFRPALSIFGWMSHFSSSCINFRLDVSFIVQLYQFSTGCLIFRPALSTFGWMSPFSAGCLHFRLDVSIFGWMSPFSAGCLIYRPAVPIFGWMSQFSAGCLNFRLDVSFIVQLYQFSAGCLNFRLDVSIFGWMSQFSSSFINFRLDVSIFGWISHLSSSCINFRLDVSIFGWMSHLSSSFINFRLDVSIFGWMSHSSSSCINFRLDVSFFVQLYQFSAGCLNFG</sequence>
<evidence type="ECO:0000259" key="4">
    <source>
        <dbReference type="Pfam" id="PF03914"/>
    </source>
</evidence>
<comment type="caution">
    <text evidence="5">The sequence shown here is derived from an EMBL/GenBank/DDBJ whole genome shotgun (WGS) entry which is preliminary data.</text>
</comment>
<accession>A0AAN9Y0Z7</accession>
<dbReference type="Proteomes" id="UP001367676">
    <property type="component" value="Unassembled WGS sequence"/>
</dbReference>
<evidence type="ECO:0000313" key="5">
    <source>
        <dbReference type="EMBL" id="KAK7580392.1"/>
    </source>
</evidence>
<feature type="compositionally biased region" description="Basic residues" evidence="3">
    <location>
        <begin position="1"/>
        <end position="12"/>
    </location>
</feature>
<proteinExistence type="inferred from homology"/>
<feature type="compositionally biased region" description="Acidic residues" evidence="3">
    <location>
        <begin position="777"/>
        <end position="800"/>
    </location>
</feature>
<reference evidence="5 6" key="1">
    <citation type="submission" date="2024-03" db="EMBL/GenBank/DDBJ databases">
        <title>Adaptation during the transition from Ophiocordyceps entomopathogen to insect associate is accompanied by gene loss and intensified selection.</title>
        <authorList>
            <person name="Ward C.M."/>
            <person name="Onetto C.A."/>
            <person name="Borneman A.R."/>
        </authorList>
    </citation>
    <scope>NUCLEOTIDE SEQUENCE [LARGE SCALE GENOMIC DNA]</scope>
    <source>
        <strain evidence="5">AWRI1</strain>
        <tissue evidence="5">Single Adult Female</tissue>
    </source>
</reference>
<feature type="compositionally biased region" description="Acidic residues" evidence="3">
    <location>
        <begin position="808"/>
        <end position="843"/>
    </location>
</feature>
<feature type="compositionally biased region" description="Basic and acidic residues" evidence="3">
    <location>
        <begin position="765"/>
        <end position="776"/>
    </location>
</feature>
<keyword evidence="2" id="KW-0175">Coiled coil</keyword>
<keyword evidence="6" id="KW-1185">Reference proteome</keyword>
<feature type="domain" description="CCAAT-binding factor" evidence="4">
    <location>
        <begin position="392"/>
        <end position="615"/>
    </location>
</feature>
<gene>
    <name evidence="5" type="ORF">V9T40_001021</name>
</gene>
<dbReference type="Pfam" id="PF03914">
    <property type="entry name" value="CBF"/>
    <property type="match status" value="1"/>
</dbReference>
<dbReference type="PANTHER" id="PTHR12048:SF0">
    <property type="entry name" value="CCAAT_ENHANCER-BINDING PROTEIN ZETA"/>
    <property type="match status" value="1"/>
</dbReference>
<dbReference type="EMBL" id="JBBCAQ010000034">
    <property type="protein sequence ID" value="KAK7580392.1"/>
    <property type="molecule type" value="Genomic_DNA"/>
</dbReference>
<dbReference type="InterPro" id="IPR005612">
    <property type="entry name" value="CCAAT-binding_factor"/>
</dbReference>
<dbReference type="PANTHER" id="PTHR12048">
    <property type="entry name" value="CCAAT-BINDING FACTOR-RELATED"/>
    <property type="match status" value="1"/>
</dbReference>
<dbReference type="GO" id="GO:0005634">
    <property type="term" value="C:nucleus"/>
    <property type="evidence" value="ECO:0007669"/>
    <property type="project" value="TreeGrafter"/>
</dbReference>
<evidence type="ECO:0000256" key="2">
    <source>
        <dbReference type="SAM" id="Coils"/>
    </source>
</evidence>
<evidence type="ECO:0000256" key="3">
    <source>
        <dbReference type="SAM" id="MobiDB-lite"/>
    </source>
</evidence>
<feature type="region of interest" description="Disordered" evidence="3">
    <location>
        <begin position="1"/>
        <end position="40"/>
    </location>
</feature>
<protein>
    <recommendedName>
        <fullName evidence="4">CCAAT-binding factor domain-containing protein</fullName>
    </recommendedName>
</protein>
<dbReference type="InterPro" id="IPR040155">
    <property type="entry name" value="CEBPZ/Mak21-like"/>
</dbReference>
<dbReference type="AlphaFoldDB" id="A0AAN9Y0Z7"/>
<feature type="compositionally biased region" description="Basic and acidic residues" evidence="3">
    <location>
        <begin position="714"/>
        <end position="725"/>
    </location>
</feature>
<organism evidence="5 6">
    <name type="scientific">Parthenolecanium corni</name>
    <dbReference type="NCBI Taxonomy" id="536013"/>
    <lineage>
        <taxon>Eukaryota</taxon>
        <taxon>Metazoa</taxon>
        <taxon>Ecdysozoa</taxon>
        <taxon>Arthropoda</taxon>
        <taxon>Hexapoda</taxon>
        <taxon>Insecta</taxon>
        <taxon>Pterygota</taxon>
        <taxon>Neoptera</taxon>
        <taxon>Paraneoptera</taxon>
        <taxon>Hemiptera</taxon>
        <taxon>Sternorrhyncha</taxon>
        <taxon>Coccoidea</taxon>
        <taxon>Coccidae</taxon>
        <taxon>Parthenolecanium</taxon>
    </lineage>
</organism>
<dbReference type="SUPFAM" id="SSF48371">
    <property type="entry name" value="ARM repeat"/>
    <property type="match status" value="1"/>
</dbReference>
<dbReference type="InterPro" id="IPR016024">
    <property type="entry name" value="ARM-type_fold"/>
</dbReference>
<feature type="coiled-coil region" evidence="2">
    <location>
        <begin position="73"/>
        <end position="100"/>
    </location>
</feature>
<evidence type="ECO:0000256" key="1">
    <source>
        <dbReference type="ARBA" id="ARBA00007797"/>
    </source>
</evidence>
<comment type="similarity">
    <text evidence="1">Belongs to the CBF/MAK21 family.</text>
</comment>
<feature type="region of interest" description="Disordered" evidence="3">
    <location>
        <begin position="756"/>
        <end position="859"/>
    </location>
</feature>
<evidence type="ECO:0000313" key="6">
    <source>
        <dbReference type="Proteomes" id="UP001367676"/>
    </source>
</evidence>